<gene>
    <name evidence="1" type="ORF">NVIE_004040</name>
</gene>
<reference evidence="1 2" key="1">
    <citation type="journal article" date="2014" name="Int. J. Syst. Evol. Microbiol.">
        <title>Nitrososphaera viennensis gen. nov., sp. nov., an aerobic and mesophilic, ammonia-oxidizing archaeon from soil and a member of the archaeal phylum Thaumarchaeota.</title>
        <authorList>
            <person name="Stieglmeier M."/>
            <person name="Klingl A."/>
            <person name="Alves R.J."/>
            <person name="Rittmann S.K."/>
            <person name="Melcher M."/>
            <person name="Leisch N."/>
            <person name="Schleper C."/>
        </authorList>
    </citation>
    <scope>NUCLEOTIDE SEQUENCE [LARGE SCALE GENOMIC DNA]</scope>
    <source>
        <strain evidence="1">EN76</strain>
    </source>
</reference>
<protein>
    <submittedName>
        <fullName evidence="1">Uncharacterized protein</fullName>
    </submittedName>
</protein>
<name>A0A060HN02_9ARCH</name>
<evidence type="ECO:0000313" key="1">
    <source>
        <dbReference type="EMBL" id="AIC14597.1"/>
    </source>
</evidence>
<sequence>MLHGEVNGIKYKIPVHGSALERQIMNSPLAADYSARSTMYAIAVKLKSQQ</sequence>
<dbReference type="AlphaFoldDB" id="A0A060HN02"/>
<accession>A0A060HN02</accession>
<organism evidence="1 2">
    <name type="scientific">Nitrososphaera viennensis EN76</name>
    <dbReference type="NCBI Taxonomy" id="926571"/>
    <lineage>
        <taxon>Archaea</taxon>
        <taxon>Nitrososphaerota</taxon>
        <taxon>Nitrososphaeria</taxon>
        <taxon>Nitrososphaerales</taxon>
        <taxon>Nitrososphaeraceae</taxon>
        <taxon>Nitrososphaera</taxon>
    </lineage>
</organism>
<dbReference type="EMBL" id="CP007536">
    <property type="protein sequence ID" value="AIC14597.1"/>
    <property type="molecule type" value="Genomic_DNA"/>
</dbReference>
<evidence type="ECO:0000313" key="2">
    <source>
        <dbReference type="Proteomes" id="UP000027093"/>
    </source>
</evidence>
<dbReference type="Proteomes" id="UP000027093">
    <property type="component" value="Chromosome"/>
</dbReference>
<dbReference type="KEGG" id="nvn:NVIE_004040"/>
<dbReference type="STRING" id="926571.NVIE_004040"/>
<dbReference type="HOGENOM" id="CLU_3113197_0_0_2"/>
<keyword evidence="2" id="KW-1185">Reference proteome</keyword>
<proteinExistence type="predicted"/>